<keyword evidence="4" id="KW-1185">Reference proteome</keyword>
<dbReference type="Proteomes" id="UP001499930">
    <property type="component" value="Unassembled WGS sequence"/>
</dbReference>
<dbReference type="EMBL" id="BAAAWD010000022">
    <property type="protein sequence ID" value="GAA3035519.1"/>
    <property type="molecule type" value="Genomic_DNA"/>
</dbReference>
<dbReference type="Pfam" id="PF04389">
    <property type="entry name" value="Peptidase_M28"/>
    <property type="match status" value="1"/>
</dbReference>
<evidence type="ECO:0000256" key="1">
    <source>
        <dbReference type="SAM" id="Phobius"/>
    </source>
</evidence>
<gene>
    <name evidence="3" type="ORF">GCM10017559_73870</name>
</gene>
<dbReference type="InterPro" id="IPR045175">
    <property type="entry name" value="M28_fam"/>
</dbReference>
<dbReference type="RefSeq" id="WP_344905259.1">
    <property type="nucleotide sequence ID" value="NZ_BAAAWD010000022.1"/>
</dbReference>
<dbReference type="Gene3D" id="3.40.630.10">
    <property type="entry name" value="Zn peptidases"/>
    <property type="match status" value="1"/>
</dbReference>
<feature type="transmembrane region" description="Helical" evidence="1">
    <location>
        <begin position="382"/>
        <end position="406"/>
    </location>
</feature>
<dbReference type="PANTHER" id="PTHR12147">
    <property type="entry name" value="METALLOPEPTIDASE M28 FAMILY MEMBER"/>
    <property type="match status" value="1"/>
</dbReference>
<proteinExistence type="predicted"/>
<dbReference type="PANTHER" id="PTHR12147:SF26">
    <property type="entry name" value="PEPTIDASE M28 DOMAIN-CONTAINING PROTEIN"/>
    <property type="match status" value="1"/>
</dbReference>
<dbReference type="SUPFAM" id="SSF53187">
    <property type="entry name" value="Zn-dependent exopeptidases"/>
    <property type="match status" value="1"/>
</dbReference>
<feature type="transmembrane region" description="Helical" evidence="1">
    <location>
        <begin position="505"/>
        <end position="526"/>
    </location>
</feature>
<feature type="transmembrane region" description="Helical" evidence="1">
    <location>
        <begin position="347"/>
        <end position="370"/>
    </location>
</feature>
<dbReference type="InterPro" id="IPR007484">
    <property type="entry name" value="Peptidase_M28"/>
</dbReference>
<reference evidence="4" key="1">
    <citation type="journal article" date="2019" name="Int. J. Syst. Evol. Microbiol.">
        <title>The Global Catalogue of Microorganisms (GCM) 10K type strain sequencing project: providing services to taxonomists for standard genome sequencing and annotation.</title>
        <authorList>
            <consortium name="The Broad Institute Genomics Platform"/>
            <consortium name="The Broad Institute Genome Sequencing Center for Infectious Disease"/>
            <person name="Wu L."/>
            <person name="Ma J."/>
        </authorList>
    </citation>
    <scope>NUCLEOTIDE SEQUENCE [LARGE SCALE GENOMIC DNA]</scope>
    <source>
        <strain evidence="4">JCM 3106</strain>
    </source>
</reference>
<keyword evidence="1" id="KW-1133">Transmembrane helix</keyword>
<name>A0ABP6LD66_9ACTN</name>
<feature type="domain" description="Peptidase M28" evidence="2">
    <location>
        <begin position="127"/>
        <end position="316"/>
    </location>
</feature>
<keyword evidence="1" id="KW-0472">Membrane</keyword>
<evidence type="ECO:0000313" key="3">
    <source>
        <dbReference type="EMBL" id="GAA3035519.1"/>
    </source>
</evidence>
<protein>
    <submittedName>
        <fullName evidence="3">M20/M25/M40 family metallo-hydrolase</fullName>
    </submittedName>
</protein>
<keyword evidence="1" id="KW-0812">Transmembrane</keyword>
<accession>A0ABP6LD66</accession>
<feature type="transmembrane region" description="Helical" evidence="1">
    <location>
        <begin position="480"/>
        <end position="498"/>
    </location>
</feature>
<evidence type="ECO:0000313" key="4">
    <source>
        <dbReference type="Proteomes" id="UP001499930"/>
    </source>
</evidence>
<feature type="transmembrane region" description="Helical" evidence="1">
    <location>
        <begin position="563"/>
        <end position="582"/>
    </location>
</feature>
<sequence length="780" mass="81829">MMTIGKRTPPAEEDVPALAGRRSLVAGLVALGVLLLVSAWTVVDLNPPSASPSDAPARTFSAQRAFSHIERFATRPHPVGTAEHARVRDYLVGELRRMGLQPQVHEATGMAPRTLETPSVIAGRVFNIVAVIPGTAPTGRVFVTAHYDSVPQGPGANDDGSGTASALETARALIADGTRPRNDVVLLITDAEEVGLLGAEAFVAGHPLAKGRSVVINNEARGAKGPVLMFRTTRPNSGLISLFGSAAPHPVADSAFAELMEILPNDTDFTAFKPAGMSVFDSAYANEGTYYHSVLDDPAHVDLPTLQQMGDNTLALARAFGQADLTRLQTGQELVYFNVPPDVLVRYPAWAASVVGGLALVATVALVLLARRRGVVTLRRTLLASVSALLPLTLGVGAGIVFWDALVTIRPELSGTATTTPYRPEAFWLAVFAIASTALLVWYVPLRRRLGPSALALGMLVWPALLGAALGVLSPGSSHVLTWPVLGAALGALTALYLPPRWRVVALTAGLLPAALILAPGAWTALSMGLSYAGYAVMPQAILFGGLVLPLAEMIWPRRRAPLVPLAALVVSVALVGVGLQLERVDKDHPRKTNLGYGLDADTGKAVWVTSTSPDRWARRYGGVATGARPFPEVWETPELIAPAKAAPLPAPSLKVIEDTTGAGVRTVRVLIRSERGAALIGLRVAGDTAKPRSLTVAGRTVPEGSSRDLGAGFVFHAPGSQGVEASLTFAAGKGPIRLRVTDVSSLPGDMAGLPGYVPPPQELFLTDSRIAVAKTHTVP</sequence>
<feature type="transmembrane region" description="Helical" evidence="1">
    <location>
        <begin position="426"/>
        <end position="446"/>
    </location>
</feature>
<evidence type="ECO:0000259" key="2">
    <source>
        <dbReference type="Pfam" id="PF04389"/>
    </source>
</evidence>
<organism evidence="3 4">
    <name type="scientific">Streptosporangium longisporum</name>
    <dbReference type="NCBI Taxonomy" id="46187"/>
    <lineage>
        <taxon>Bacteria</taxon>
        <taxon>Bacillati</taxon>
        <taxon>Actinomycetota</taxon>
        <taxon>Actinomycetes</taxon>
        <taxon>Streptosporangiales</taxon>
        <taxon>Streptosporangiaceae</taxon>
        <taxon>Streptosporangium</taxon>
    </lineage>
</organism>
<feature type="transmembrane region" description="Helical" evidence="1">
    <location>
        <begin position="453"/>
        <end position="474"/>
    </location>
</feature>
<comment type="caution">
    <text evidence="3">The sequence shown here is derived from an EMBL/GenBank/DDBJ whole genome shotgun (WGS) entry which is preliminary data.</text>
</comment>
<feature type="transmembrane region" description="Helical" evidence="1">
    <location>
        <begin position="532"/>
        <end position="551"/>
    </location>
</feature>